<feature type="transmembrane region" description="Helical" evidence="1">
    <location>
        <begin position="236"/>
        <end position="258"/>
    </location>
</feature>
<dbReference type="Proteomes" id="UP000190188">
    <property type="component" value="Unassembled WGS sequence"/>
</dbReference>
<dbReference type="AlphaFoldDB" id="A0A1T2X6S4"/>
<dbReference type="STRING" id="1324314.BVG16_19750"/>
<feature type="transmembrane region" description="Helical" evidence="1">
    <location>
        <begin position="96"/>
        <end position="122"/>
    </location>
</feature>
<feature type="transmembrane region" description="Helical" evidence="1">
    <location>
        <begin position="12"/>
        <end position="33"/>
    </location>
</feature>
<feature type="transmembrane region" description="Helical" evidence="1">
    <location>
        <begin position="177"/>
        <end position="200"/>
    </location>
</feature>
<sequence>MTVRAFTECIQSTFYICTTIVTILSLSGALYWAVRYGIVKPIPLDVKEYSLSLVIMGILLVGIIGCGAGLGKSILHDRIRHREIELIERRDYGICLLGKMTGFGAAGCVQLFLYMLLTIVVLNYYDVQGVMLYTNIWINLSYLTPTFSVYLVLFFILGFLQYASLYIAAGSLLSKTYACLTSIIVLLLFAVVIFLFLGVPTGQFDFVMKVVSLIPYVTPFLMIMRLTTEHVGCFQVILRVMIMVGAIWINTYITLRIYEVGFRNKKDSTR</sequence>
<feature type="transmembrane region" description="Helical" evidence="1">
    <location>
        <begin position="142"/>
        <end position="165"/>
    </location>
</feature>
<evidence type="ECO:0000313" key="2">
    <source>
        <dbReference type="EMBL" id="OPA75579.1"/>
    </source>
</evidence>
<comment type="caution">
    <text evidence="2">The sequence shown here is derived from an EMBL/GenBank/DDBJ whole genome shotgun (WGS) entry which is preliminary data.</text>
</comment>
<protein>
    <recommendedName>
        <fullName evidence="4">ABC transporter permease</fullName>
    </recommendedName>
</protein>
<reference evidence="2 3" key="1">
    <citation type="submission" date="2017-01" db="EMBL/GenBank/DDBJ databases">
        <title>Genome analysis of Paenibacillus selenitrireducens ES3-24.</title>
        <authorList>
            <person name="Xu D."/>
            <person name="Yao R."/>
            <person name="Zheng S."/>
        </authorList>
    </citation>
    <scope>NUCLEOTIDE SEQUENCE [LARGE SCALE GENOMIC DNA]</scope>
    <source>
        <strain evidence="2 3">ES3-24</strain>
    </source>
</reference>
<gene>
    <name evidence="2" type="ORF">BVG16_19750</name>
</gene>
<proteinExistence type="predicted"/>
<name>A0A1T2X6S4_9BACL</name>
<organism evidence="2 3">
    <name type="scientific">Paenibacillus selenitireducens</name>
    <dbReference type="NCBI Taxonomy" id="1324314"/>
    <lineage>
        <taxon>Bacteria</taxon>
        <taxon>Bacillati</taxon>
        <taxon>Bacillota</taxon>
        <taxon>Bacilli</taxon>
        <taxon>Bacillales</taxon>
        <taxon>Paenibacillaceae</taxon>
        <taxon>Paenibacillus</taxon>
    </lineage>
</organism>
<keyword evidence="1" id="KW-0812">Transmembrane</keyword>
<evidence type="ECO:0008006" key="4">
    <source>
        <dbReference type="Google" id="ProtNLM"/>
    </source>
</evidence>
<feature type="transmembrane region" description="Helical" evidence="1">
    <location>
        <begin position="53"/>
        <end position="75"/>
    </location>
</feature>
<accession>A0A1T2X6S4</accession>
<dbReference type="EMBL" id="MSZX01000008">
    <property type="protein sequence ID" value="OPA75579.1"/>
    <property type="molecule type" value="Genomic_DNA"/>
</dbReference>
<evidence type="ECO:0000256" key="1">
    <source>
        <dbReference type="SAM" id="Phobius"/>
    </source>
</evidence>
<keyword evidence="1" id="KW-0472">Membrane</keyword>
<evidence type="ECO:0000313" key="3">
    <source>
        <dbReference type="Proteomes" id="UP000190188"/>
    </source>
</evidence>
<keyword evidence="1" id="KW-1133">Transmembrane helix</keyword>
<feature type="transmembrane region" description="Helical" evidence="1">
    <location>
        <begin position="206"/>
        <end position="224"/>
    </location>
</feature>
<keyword evidence="3" id="KW-1185">Reference proteome</keyword>